<dbReference type="AlphaFoldDB" id="A0AAN2CB99"/>
<sequence length="68" mass="7776">MNDRDAETELWSRIADAAQPDEKKRRGLRAALERYYQAVGLLRESRRNGPGDEPAGRVEPVDPSRRII</sequence>
<protein>
    <submittedName>
        <fullName evidence="2">Uncharacterized protein</fullName>
    </submittedName>
</protein>
<evidence type="ECO:0000256" key="1">
    <source>
        <dbReference type="SAM" id="MobiDB-lite"/>
    </source>
</evidence>
<evidence type="ECO:0000313" key="2">
    <source>
        <dbReference type="EMBL" id="BDE08204.1"/>
    </source>
</evidence>
<accession>A0AAN2CB99</accession>
<keyword evidence="3" id="KW-1185">Reference proteome</keyword>
<dbReference type="Proteomes" id="UP001317532">
    <property type="component" value="Chromosome"/>
</dbReference>
<evidence type="ECO:0000313" key="3">
    <source>
        <dbReference type="Proteomes" id="UP001317532"/>
    </source>
</evidence>
<feature type="region of interest" description="Disordered" evidence="1">
    <location>
        <begin position="43"/>
        <end position="68"/>
    </location>
</feature>
<reference evidence="2 3" key="1">
    <citation type="journal article" date="2022" name="ISME Commun">
        <title>Vulcanimicrobium alpinus gen. nov. sp. nov., the first cultivated representative of the candidate phylum 'Eremiobacterota', is a metabolically versatile aerobic anoxygenic phototroph.</title>
        <authorList>
            <person name="Yabe S."/>
            <person name="Muto K."/>
            <person name="Abe K."/>
            <person name="Yokota A."/>
            <person name="Staudigel H."/>
            <person name="Tebo B.M."/>
        </authorList>
    </citation>
    <scope>NUCLEOTIDE SEQUENCE [LARGE SCALE GENOMIC DNA]</scope>
    <source>
        <strain evidence="2 3">WC8-2</strain>
    </source>
</reference>
<proteinExistence type="predicted"/>
<organism evidence="2 3">
    <name type="scientific">Vulcanimicrobium alpinum</name>
    <dbReference type="NCBI Taxonomy" id="3016050"/>
    <lineage>
        <taxon>Bacteria</taxon>
        <taxon>Bacillati</taxon>
        <taxon>Vulcanimicrobiota</taxon>
        <taxon>Vulcanimicrobiia</taxon>
        <taxon>Vulcanimicrobiales</taxon>
        <taxon>Vulcanimicrobiaceae</taxon>
        <taxon>Vulcanimicrobium</taxon>
    </lineage>
</organism>
<dbReference type="RefSeq" id="WP_317995750.1">
    <property type="nucleotide sequence ID" value="NZ_AP025523.1"/>
</dbReference>
<dbReference type="KEGG" id="vab:WPS_34800"/>
<name>A0AAN2CB99_UNVUL</name>
<dbReference type="EMBL" id="AP025523">
    <property type="protein sequence ID" value="BDE08204.1"/>
    <property type="molecule type" value="Genomic_DNA"/>
</dbReference>
<gene>
    <name evidence="2" type="ORF">WPS_34800</name>
</gene>